<evidence type="ECO:0000313" key="4">
    <source>
        <dbReference type="Proteomes" id="UP000176741"/>
    </source>
</evidence>
<sequence length="218" mass="24606">MNHFSKKEAVKFGWDKLKKNIRFFIVVVIIIAALSWLPEYISSRIPKDMVVLSLVVRLASVVVSSLVTVGFIKSILNVVDGKKLKYSDLYENYRYIINYLLTETLGGLIVIAGFVLFIIPGIILSVKLQFTTYLVVDKGLGPIQAIKESWRLTKNIKWELFLFGLLLIAVNILGLLALGVGIIISYPLTLIAQAYVYRRLSERQPSSKSKKITKVVEK</sequence>
<accession>A0A1F7Y0Q7</accession>
<dbReference type="AlphaFoldDB" id="A0A1F7Y0Q7"/>
<protein>
    <recommendedName>
        <fullName evidence="2">DUF7847 domain-containing protein</fullName>
    </recommendedName>
</protein>
<feature type="transmembrane region" description="Helical" evidence="1">
    <location>
        <begin position="21"/>
        <end position="38"/>
    </location>
</feature>
<dbReference type="InterPro" id="IPR010380">
    <property type="entry name" value="DUF975"/>
</dbReference>
<feature type="domain" description="DUF7847" evidence="2">
    <location>
        <begin position="44"/>
        <end position="187"/>
    </location>
</feature>
<gene>
    <name evidence="3" type="ORF">A2771_01815</name>
</gene>
<dbReference type="PANTHER" id="PTHR40076">
    <property type="entry name" value="MEMBRANE PROTEIN-RELATED"/>
    <property type="match status" value="1"/>
</dbReference>
<evidence type="ECO:0000259" key="2">
    <source>
        <dbReference type="Pfam" id="PF25231"/>
    </source>
</evidence>
<evidence type="ECO:0000313" key="3">
    <source>
        <dbReference type="EMBL" id="OGM20238.1"/>
    </source>
</evidence>
<feature type="transmembrane region" description="Helical" evidence="1">
    <location>
        <begin position="97"/>
        <end position="123"/>
    </location>
</feature>
<feature type="transmembrane region" description="Helical" evidence="1">
    <location>
        <begin position="50"/>
        <end position="76"/>
    </location>
</feature>
<keyword evidence="1" id="KW-0472">Membrane</keyword>
<reference evidence="3 4" key="1">
    <citation type="journal article" date="2016" name="Nat. Commun.">
        <title>Thousands of microbial genomes shed light on interconnected biogeochemical processes in an aquifer system.</title>
        <authorList>
            <person name="Anantharaman K."/>
            <person name="Brown C.T."/>
            <person name="Hug L.A."/>
            <person name="Sharon I."/>
            <person name="Castelle C.J."/>
            <person name="Probst A.J."/>
            <person name="Thomas B.C."/>
            <person name="Singh A."/>
            <person name="Wilkins M.J."/>
            <person name="Karaoz U."/>
            <person name="Brodie E.L."/>
            <person name="Williams K.H."/>
            <person name="Hubbard S.S."/>
            <person name="Banfield J.F."/>
        </authorList>
    </citation>
    <scope>NUCLEOTIDE SEQUENCE [LARGE SCALE GENOMIC DNA]</scope>
</reference>
<organism evidence="3 4">
    <name type="scientific">Candidatus Woesebacteria bacterium RIFCSPHIGHO2_01_FULL_38_26b</name>
    <dbReference type="NCBI Taxonomy" id="1802491"/>
    <lineage>
        <taxon>Bacteria</taxon>
        <taxon>Candidatus Woeseibacteriota</taxon>
    </lineage>
</organism>
<proteinExistence type="predicted"/>
<dbReference type="Proteomes" id="UP000176741">
    <property type="component" value="Unassembled WGS sequence"/>
</dbReference>
<comment type="caution">
    <text evidence="3">The sequence shown here is derived from an EMBL/GenBank/DDBJ whole genome shotgun (WGS) entry which is preliminary data.</text>
</comment>
<name>A0A1F7Y0Q7_9BACT</name>
<dbReference type="Pfam" id="PF25231">
    <property type="entry name" value="DUF7847"/>
    <property type="match status" value="1"/>
</dbReference>
<feature type="transmembrane region" description="Helical" evidence="1">
    <location>
        <begin position="160"/>
        <end position="189"/>
    </location>
</feature>
<keyword evidence="1" id="KW-1133">Transmembrane helix</keyword>
<dbReference type="InterPro" id="IPR057169">
    <property type="entry name" value="DUF7847"/>
</dbReference>
<evidence type="ECO:0000256" key="1">
    <source>
        <dbReference type="SAM" id="Phobius"/>
    </source>
</evidence>
<keyword evidence="1" id="KW-0812">Transmembrane</keyword>
<dbReference type="EMBL" id="MGGD01000040">
    <property type="protein sequence ID" value="OGM20238.1"/>
    <property type="molecule type" value="Genomic_DNA"/>
</dbReference>
<dbReference type="PANTHER" id="PTHR40076:SF1">
    <property type="entry name" value="MEMBRANE PROTEIN"/>
    <property type="match status" value="1"/>
</dbReference>